<dbReference type="AlphaFoldDB" id="A0AAV7NW58"/>
<protein>
    <submittedName>
        <fullName evidence="2">Uncharacterized protein</fullName>
    </submittedName>
</protein>
<proteinExistence type="predicted"/>
<reference evidence="2" key="1">
    <citation type="journal article" date="2022" name="bioRxiv">
        <title>Sequencing and chromosome-scale assembly of the giantPleurodeles waltlgenome.</title>
        <authorList>
            <person name="Brown T."/>
            <person name="Elewa A."/>
            <person name="Iarovenko S."/>
            <person name="Subramanian E."/>
            <person name="Araus A.J."/>
            <person name="Petzold A."/>
            <person name="Susuki M."/>
            <person name="Suzuki K.-i.T."/>
            <person name="Hayashi T."/>
            <person name="Toyoda A."/>
            <person name="Oliveira C."/>
            <person name="Osipova E."/>
            <person name="Leigh N.D."/>
            <person name="Simon A."/>
            <person name="Yun M.H."/>
        </authorList>
    </citation>
    <scope>NUCLEOTIDE SEQUENCE</scope>
    <source>
        <strain evidence="2">20211129_DDA</strain>
        <tissue evidence="2">Liver</tissue>
    </source>
</reference>
<sequence length="78" mass="8414">MKHVRPRLAAPNNRGNAACARVPQSYPGLSEEQRDLKELRGFVKTKRQRPALKKAECAAQGTATGSHAHAARILGGPD</sequence>
<evidence type="ECO:0000313" key="2">
    <source>
        <dbReference type="EMBL" id="KAJ1120121.1"/>
    </source>
</evidence>
<feature type="region of interest" description="Disordered" evidence="1">
    <location>
        <begin position="1"/>
        <end position="21"/>
    </location>
</feature>
<dbReference type="Proteomes" id="UP001066276">
    <property type="component" value="Chromosome 8"/>
</dbReference>
<evidence type="ECO:0000256" key="1">
    <source>
        <dbReference type="SAM" id="MobiDB-lite"/>
    </source>
</evidence>
<keyword evidence="3" id="KW-1185">Reference proteome</keyword>
<dbReference type="EMBL" id="JANPWB010000012">
    <property type="protein sequence ID" value="KAJ1120121.1"/>
    <property type="molecule type" value="Genomic_DNA"/>
</dbReference>
<evidence type="ECO:0000313" key="3">
    <source>
        <dbReference type="Proteomes" id="UP001066276"/>
    </source>
</evidence>
<comment type="caution">
    <text evidence="2">The sequence shown here is derived from an EMBL/GenBank/DDBJ whole genome shotgun (WGS) entry which is preliminary data.</text>
</comment>
<name>A0AAV7NW58_PLEWA</name>
<accession>A0AAV7NW58</accession>
<gene>
    <name evidence="2" type="ORF">NDU88_008296</name>
</gene>
<feature type="region of interest" description="Disordered" evidence="1">
    <location>
        <begin position="53"/>
        <end position="78"/>
    </location>
</feature>
<organism evidence="2 3">
    <name type="scientific">Pleurodeles waltl</name>
    <name type="common">Iberian ribbed newt</name>
    <dbReference type="NCBI Taxonomy" id="8319"/>
    <lineage>
        <taxon>Eukaryota</taxon>
        <taxon>Metazoa</taxon>
        <taxon>Chordata</taxon>
        <taxon>Craniata</taxon>
        <taxon>Vertebrata</taxon>
        <taxon>Euteleostomi</taxon>
        <taxon>Amphibia</taxon>
        <taxon>Batrachia</taxon>
        <taxon>Caudata</taxon>
        <taxon>Salamandroidea</taxon>
        <taxon>Salamandridae</taxon>
        <taxon>Pleurodelinae</taxon>
        <taxon>Pleurodeles</taxon>
    </lineage>
</organism>